<dbReference type="SMART" id="SM00862">
    <property type="entry name" value="Trans_reg_C"/>
    <property type="match status" value="1"/>
</dbReference>
<evidence type="ECO:0000313" key="16">
    <source>
        <dbReference type="Proteomes" id="UP000260991"/>
    </source>
</evidence>
<dbReference type="GO" id="GO:0006355">
    <property type="term" value="P:regulation of DNA-templated transcription"/>
    <property type="evidence" value="ECO:0007669"/>
    <property type="project" value="InterPro"/>
</dbReference>
<evidence type="ECO:0000259" key="9">
    <source>
        <dbReference type="PROSITE" id="PS51755"/>
    </source>
</evidence>
<accession>A0A329TJP7</accession>
<comment type="caution">
    <text evidence="12">The sequence shown here is derived from an EMBL/GenBank/DDBJ whole genome shotgun (WGS) entry which is preliminary data.</text>
</comment>
<dbReference type="Proteomes" id="UP000250997">
    <property type="component" value="Unassembled WGS sequence"/>
</dbReference>
<dbReference type="RefSeq" id="WP_149793652.1">
    <property type="nucleotide sequence ID" value="NZ_CP026548.1"/>
</dbReference>
<dbReference type="GO" id="GO:0032993">
    <property type="term" value="C:protein-DNA complex"/>
    <property type="evidence" value="ECO:0007669"/>
    <property type="project" value="TreeGrafter"/>
</dbReference>
<proteinExistence type="predicted"/>
<dbReference type="Gene3D" id="3.40.50.2300">
    <property type="match status" value="1"/>
</dbReference>
<feature type="domain" description="OmpR/PhoB-type" evidence="9">
    <location>
        <begin position="131"/>
        <end position="230"/>
    </location>
</feature>
<evidence type="ECO:0000259" key="8">
    <source>
        <dbReference type="PROSITE" id="PS50110"/>
    </source>
</evidence>
<dbReference type="InterPro" id="IPR036388">
    <property type="entry name" value="WH-like_DNA-bd_sf"/>
</dbReference>
<dbReference type="AlphaFoldDB" id="A0A329TJP7"/>
<dbReference type="PANTHER" id="PTHR48111">
    <property type="entry name" value="REGULATOR OF RPOS"/>
    <property type="match status" value="1"/>
</dbReference>
<feature type="domain" description="Response regulatory" evidence="8">
    <location>
        <begin position="4"/>
        <end position="120"/>
    </location>
</feature>
<reference evidence="14 15" key="1">
    <citation type="submission" date="2018-02" db="EMBL/GenBank/DDBJ databases">
        <title>Complete genome sequencing of Faecalibacterium prausnitzii strains isolated from the human gut.</title>
        <authorList>
            <person name="Fitzgerald B.C."/>
            <person name="Shkoporov A.N."/>
            <person name="Ross P.R."/>
            <person name="Hill C."/>
        </authorList>
    </citation>
    <scope>NUCLEOTIDE SEQUENCE [LARGE SCALE GENOMIC DNA]</scope>
    <source>
        <strain evidence="11 14">APC942/18-1</strain>
        <strain evidence="12 15">APC942/32-1</strain>
    </source>
</reference>
<protein>
    <recommendedName>
        <fullName evidence="1">Stage 0 sporulation protein A homolog</fullName>
    </recommendedName>
</protein>
<dbReference type="Pfam" id="PF00486">
    <property type="entry name" value="Trans_reg_C"/>
    <property type="match status" value="1"/>
</dbReference>
<evidence type="ECO:0000256" key="3">
    <source>
        <dbReference type="ARBA" id="ARBA00023125"/>
    </source>
</evidence>
<evidence type="ECO:0000313" key="14">
    <source>
        <dbReference type="Proteomes" id="UP000250997"/>
    </source>
</evidence>
<dbReference type="Proteomes" id="UP000733372">
    <property type="component" value="Unassembled WGS sequence"/>
</dbReference>
<evidence type="ECO:0000256" key="4">
    <source>
        <dbReference type="ARBA" id="ARBA00023163"/>
    </source>
</evidence>
<dbReference type="SUPFAM" id="SSF52172">
    <property type="entry name" value="CheY-like"/>
    <property type="match status" value="1"/>
</dbReference>
<name>A0A329TJP7_9FIRM</name>
<evidence type="ECO:0000313" key="11">
    <source>
        <dbReference type="EMBL" id="RAW49632.1"/>
    </source>
</evidence>
<dbReference type="InterPro" id="IPR001867">
    <property type="entry name" value="OmpR/PhoB-type_DNA-bd"/>
</dbReference>
<evidence type="ECO:0000313" key="13">
    <source>
        <dbReference type="EMBL" id="RGB92350.1"/>
    </source>
</evidence>
<reference evidence="10" key="3">
    <citation type="submission" date="2021-02" db="EMBL/GenBank/DDBJ databases">
        <title>Infant gut strain persistence is associated with maternal origin, phylogeny, and functional potential including surface adhesion and iron acquisition.</title>
        <authorList>
            <person name="Lou Y.C."/>
        </authorList>
    </citation>
    <scope>NUCLEOTIDE SEQUENCE</scope>
    <source>
        <strain evidence="10">L3_101_367G1_dasL3_101_367G1_metabat.metabat.26</strain>
    </source>
</reference>
<evidence type="ECO:0000256" key="7">
    <source>
        <dbReference type="PROSITE-ProRule" id="PRU01091"/>
    </source>
</evidence>
<keyword evidence="4" id="KW-0804">Transcription</keyword>
<dbReference type="CDD" id="cd00383">
    <property type="entry name" value="trans_reg_C"/>
    <property type="match status" value="1"/>
</dbReference>
<dbReference type="Pfam" id="PF00072">
    <property type="entry name" value="Response_reg"/>
    <property type="match status" value="1"/>
</dbReference>
<sequence>MSYHVLIVDDDPAICKLLSKVMISNEMDPLVVNSGAAALDLIARQSSTLDMILMDITLGDMEGFDVIQTIRRNGVTTPVIIISGRNEDYDFMYGLSLGADDYVTKPFRPQILGAKVKALIRRSKSFSQENNQQISCGPFLCDTTTMRFYKNNVELNLSEKERSLLLLFVRHPQQVFTKDMIYEQIWGNLIAVDDNAIMVYINRLRSKIEDNARTPQHIITIRGVGYRFVP</sequence>
<keyword evidence="3 7" id="KW-0238">DNA-binding</keyword>
<evidence type="ECO:0000313" key="12">
    <source>
        <dbReference type="EMBL" id="RAW55868.1"/>
    </source>
</evidence>
<dbReference type="SMART" id="SM00448">
    <property type="entry name" value="REC"/>
    <property type="match status" value="1"/>
</dbReference>
<dbReference type="Proteomes" id="UP000251144">
    <property type="component" value="Unassembled WGS sequence"/>
</dbReference>
<evidence type="ECO:0000313" key="10">
    <source>
        <dbReference type="EMBL" id="MBS5687092.1"/>
    </source>
</evidence>
<dbReference type="PROSITE" id="PS50110">
    <property type="entry name" value="RESPONSE_REGULATORY"/>
    <property type="match status" value="1"/>
</dbReference>
<dbReference type="CDD" id="cd17574">
    <property type="entry name" value="REC_OmpR"/>
    <property type="match status" value="1"/>
</dbReference>
<evidence type="ECO:0000256" key="1">
    <source>
        <dbReference type="ARBA" id="ARBA00018672"/>
    </source>
</evidence>
<dbReference type="GO" id="GO:0000156">
    <property type="term" value="F:phosphorelay response regulator activity"/>
    <property type="evidence" value="ECO:0007669"/>
    <property type="project" value="TreeGrafter"/>
</dbReference>
<dbReference type="EMBL" id="QVER01000004">
    <property type="protein sequence ID" value="RGB92350.1"/>
    <property type="molecule type" value="Genomic_DNA"/>
</dbReference>
<evidence type="ECO:0000256" key="6">
    <source>
        <dbReference type="PROSITE-ProRule" id="PRU00169"/>
    </source>
</evidence>
<dbReference type="OrthoDB" id="9790442at2"/>
<dbReference type="EMBL" id="JAGZAM010000004">
    <property type="protein sequence ID" value="MBS5687092.1"/>
    <property type="molecule type" value="Genomic_DNA"/>
</dbReference>
<organism evidence="12 15">
    <name type="scientific">Faecalibacterium prausnitzii</name>
    <dbReference type="NCBI Taxonomy" id="853"/>
    <lineage>
        <taxon>Bacteria</taxon>
        <taxon>Bacillati</taxon>
        <taxon>Bacillota</taxon>
        <taxon>Clostridia</taxon>
        <taxon>Eubacteriales</taxon>
        <taxon>Oscillospiraceae</taxon>
        <taxon>Faecalibacterium</taxon>
    </lineage>
</organism>
<evidence type="ECO:0000313" key="15">
    <source>
        <dbReference type="Proteomes" id="UP000251144"/>
    </source>
</evidence>
<feature type="DNA-binding region" description="OmpR/PhoB-type" evidence="7">
    <location>
        <begin position="131"/>
        <end position="230"/>
    </location>
</feature>
<dbReference type="InterPro" id="IPR001789">
    <property type="entry name" value="Sig_transdc_resp-reg_receiver"/>
</dbReference>
<dbReference type="PROSITE" id="PS51755">
    <property type="entry name" value="OMPR_PHOB"/>
    <property type="match status" value="1"/>
</dbReference>
<keyword evidence="2" id="KW-0805">Transcription regulation</keyword>
<comment type="function">
    <text evidence="5">May play the central regulatory role in sporulation. It may be an element of the effector pathway responsible for the activation of sporulation genes in response to nutritional stress. Spo0A may act in concert with spo0H (a sigma factor) to control the expression of some genes that are critical to the sporulation process.</text>
</comment>
<reference evidence="13 16" key="2">
    <citation type="submission" date="2018-08" db="EMBL/GenBank/DDBJ databases">
        <title>A genome reference for cultivated species of the human gut microbiota.</title>
        <authorList>
            <person name="Zou Y."/>
            <person name="Xue W."/>
            <person name="Luo G."/>
        </authorList>
    </citation>
    <scope>NUCLEOTIDE SEQUENCE [LARGE SCALE GENOMIC DNA]</scope>
    <source>
        <strain evidence="13 16">AF32-8AC</strain>
    </source>
</reference>
<keyword evidence="6" id="KW-0597">Phosphoprotein</keyword>
<dbReference type="InterPro" id="IPR011006">
    <property type="entry name" value="CheY-like_superfamily"/>
</dbReference>
<feature type="modified residue" description="4-aspartylphosphate" evidence="6">
    <location>
        <position position="55"/>
    </location>
</feature>
<evidence type="ECO:0000256" key="2">
    <source>
        <dbReference type="ARBA" id="ARBA00023015"/>
    </source>
</evidence>
<dbReference type="Gene3D" id="1.10.10.10">
    <property type="entry name" value="Winged helix-like DNA-binding domain superfamily/Winged helix DNA-binding domain"/>
    <property type="match status" value="1"/>
</dbReference>
<gene>
    <name evidence="12" type="ORF">C4N26_02450</name>
    <name evidence="11" type="ORF">C4N27_07625</name>
    <name evidence="13" type="ORF">DWZ46_04535</name>
    <name evidence="10" type="ORF">KHW66_03215</name>
</gene>
<dbReference type="EMBL" id="PRLA01000005">
    <property type="protein sequence ID" value="RAW49632.1"/>
    <property type="molecule type" value="Genomic_DNA"/>
</dbReference>
<dbReference type="GO" id="GO:0000976">
    <property type="term" value="F:transcription cis-regulatory region binding"/>
    <property type="evidence" value="ECO:0007669"/>
    <property type="project" value="TreeGrafter"/>
</dbReference>
<evidence type="ECO:0000256" key="5">
    <source>
        <dbReference type="ARBA" id="ARBA00024867"/>
    </source>
</evidence>
<dbReference type="Proteomes" id="UP000260991">
    <property type="component" value="Unassembled WGS sequence"/>
</dbReference>
<dbReference type="PANTHER" id="PTHR48111:SF52">
    <property type="entry name" value="TRANSCRIPTIONAL REGULATORY PROTEIN YVRH"/>
    <property type="match status" value="1"/>
</dbReference>
<dbReference type="EMBL" id="PRLB01000001">
    <property type="protein sequence ID" value="RAW55868.1"/>
    <property type="molecule type" value="Genomic_DNA"/>
</dbReference>
<dbReference type="InterPro" id="IPR039420">
    <property type="entry name" value="WalR-like"/>
</dbReference>
<dbReference type="GO" id="GO:0005829">
    <property type="term" value="C:cytosol"/>
    <property type="evidence" value="ECO:0007669"/>
    <property type="project" value="TreeGrafter"/>
</dbReference>